<dbReference type="EMBL" id="GGEC01085966">
    <property type="protein sequence ID" value="MBX66450.1"/>
    <property type="molecule type" value="Transcribed_RNA"/>
</dbReference>
<feature type="region of interest" description="Disordered" evidence="1">
    <location>
        <begin position="1"/>
        <end position="27"/>
    </location>
</feature>
<dbReference type="AlphaFoldDB" id="A0A2P2QHG7"/>
<name>A0A2P2QHG7_RHIMU</name>
<protein>
    <submittedName>
        <fullName evidence="2">Uncharacterized protein</fullName>
    </submittedName>
</protein>
<organism evidence="2">
    <name type="scientific">Rhizophora mucronata</name>
    <name type="common">Asiatic mangrove</name>
    <dbReference type="NCBI Taxonomy" id="61149"/>
    <lineage>
        <taxon>Eukaryota</taxon>
        <taxon>Viridiplantae</taxon>
        <taxon>Streptophyta</taxon>
        <taxon>Embryophyta</taxon>
        <taxon>Tracheophyta</taxon>
        <taxon>Spermatophyta</taxon>
        <taxon>Magnoliopsida</taxon>
        <taxon>eudicotyledons</taxon>
        <taxon>Gunneridae</taxon>
        <taxon>Pentapetalae</taxon>
        <taxon>rosids</taxon>
        <taxon>fabids</taxon>
        <taxon>Malpighiales</taxon>
        <taxon>Rhizophoraceae</taxon>
        <taxon>Rhizophora</taxon>
    </lineage>
</organism>
<reference evidence="2" key="1">
    <citation type="submission" date="2018-02" db="EMBL/GenBank/DDBJ databases">
        <title>Rhizophora mucronata_Transcriptome.</title>
        <authorList>
            <person name="Meera S.P."/>
            <person name="Sreeshan A."/>
            <person name="Augustine A."/>
        </authorList>
    </citation>
    <scope>NUCLEOTIDE SEQUENCE</scope>
    <source>
        <tissue evidence="2">Leaf</tissue>
    </source>
</reference>
<sequence length="27" mass="2822">MISSPPSPPEASCSPDGEKRMAFTAEV</sequence>
<evidence type="ECO:0000313" key="2">
    <source>
        <dbReference type="EMBL" id="MBX66450.1"/>
    </source>
</evidence>
<proteinExistence type="predicted"/>
<accession>A0A2P2QHG7</accession>
<evidence type="ECO:0000256" key="1">
    <source>
        <dbReference type="SAM" id="MobiDB-lite"/>
    </source>
</evidence>